<dbReference type="PANTHER" id="PTHR13220:SF11">
    <property type="entry name" value="TIMELESS-INTERACTING PROTEIN"/>
    <property type="match status" value="1"/>
</dbReference>
<proteinExistence type="inferred from homology"/>
<reference evidence="9" key="1">
    <citation type="submission" date="2022-01" db="EMBL/GenBank/DDBJ databases">
        <authorList>
            <person name="King R."/>
        </authorList>
    </citation>
    <scope>NUCLEOTIDE SEQUENCE</scope>
</reference>
<comment type="similarity">
    <text evidence="2 6">Belongs to the CSM3 family.</text>
</comment>
<evidence type="ECO:0000256" key="6">
    <source>
        <dbReference type="RuleBase" id="RU366049"/>
    </source>
</evidence>
<dbReference type="Pfam" id="PF07962">
    <property type="entry name" value="Swi3"/>
    <property type="match status" value="1"/>
</dbReference>
<evidence type="ECO:0000259" key="8">
    <source>
        <dbReference type="Pfam" id="PF07962"/>
    </source>
</evidence>
<comment type="function">
    <text evidence="6">Plays an important role in the control of DNA replication and the maintenance of replication fork stability.</text>
</comment>
<dbReference type="GO" id="GO:0006974">
    <property type="term" value="P:DNA damage response"/>
    <property type="evidence" value="ECO:0007669"/>
    <property type="project" value="UniProtKB-KW"/>
</dbReference>
<dbReference type="GO" id="GO:0031297">
    <property type="term" value="P:replication fork processing"/>
    <property type="evidence" value="ECO:0007669"/>
    <property type="project" value="UniProtKB-UniRule"/>
</dbReference>
<feature type="compositionally biased region" description="Basic residues" evidence="7">
    <location>
        <begin position="49"/>
        <end position="61"/>
    </location>
</feature>
<dbReference type="InterPro" id="IPR012923">
    <property type="entry name" value="Csm3"/>
</dbReference>
<feature type="region of interest" description="Disordered" evidence="7">
    <location>
        <begin position="305"/>
        <end position="350"/>
    </location>
</feature>
<evidence type="ECO:0000256" key="3">
    <source>
        <dbReference type="ARBA" id="ARBA00022763"/>
    </source>
</evidence>
<protein>
    <recommendedName>
        <fullName evidence="6">TIMELESS-interacting protein</fullName>
    </recommendedName>
</protein>
<dbReference type="OrthoDB" id="437078at2759"/>
<name>A0A9N9XQJ3_PHYSR</name>
<dbReference type="GO" id="GO:0043111">
    <property type="term" value="P:replication fork arrest"/>
    <property type="evidence" value="ECO:0007669"/>
    <property type="project" value="TreeGrafter"/>
</dbReference>
<feature type="compositionally biased region" description="Polar residues" evidence="7">
    <location>
        <begin position="305"/>
        <end position="320"/>
    </location>
</feature>
<feature type="compositionally biased region" description="Acidic residues" evidence="7">
    <location>
        <begin position="32"/>
        <end position="43"/>
    </location>
</feature>
<feature type="compositionally biased region" description="Polar residues" evidence="7">
    <location>
        <begin position="1"/>
        <end position="11"/>
    </location>
</feature>
<feature type="region of interest" description="Disordered" evidence="7">
    <location>
        <begin position="255"/>
        <end position="275"/>
    </location>
</feature>
<comment type="subcellular location">
    <subcellularLocation>
        <location evidence="1 6">Nucleus</location>
    </subcellularLocation>
</comment>
<gene>
    <name evidence="9" type="ORF">PHYEVI_LOCUS9819</name>
</gene>
<feature type="domain" description="Chromosome segregation in meiosis protein 3" evidence="8">
    <location>
        <begin position="63"/>
        <end position="143"/>
    </location>
</feature>
<evidence type="ECO:0000256" key="4">
    <source>
        <dbReference type="ARBA" id="ARBA00023242"/>
    </source>
</evidence>
<feature type="region of interest" description="Disordered" evidence="7">
    <location>
        <begin position="1"/>
        <end position="66"/>
    </location>
</feature>
<evidence type="ECO:0000256" key="7">
    <source>
        <dbReference type="SAM" id="MobiDB-lite"/>
    </source>
</evidence>
<evidence type="ECO:0000256" key="5">
    <source>
        <dbReference type="ARBA" id="ARBA00023306"/>
    </source>
</evidence>
<feature type="compositionally biased region" description="Polar residues" evidence="7">
    <location>
        <begin position="255"/>
        <end position="264"/>
    </location>
</feature>
<dbReference type="EMBL" id="OU900099">
    <property type="protein sequence ID" value="CAG9863533.1"/>
    <property type="molecule type" value="Genomic_DNA"/>
</dbReference>
<accession>A0A9N9XQJ3</accession>
<dbReference type="Proteomes" id="UP001153712">
    <property type="component" value="Chromosome 6"/>
</dbReference>
<keyword evidence="3 6" id="KW-0227">DNA damage</keyword>
<dbReference type="GO" id="GO:0031298">
    <property type="term" value="C:replication fork protection complex"/>
    <property type="evidence" value="ECO:0007669"/>
    <property type="project" value="TreeGrafter"/>
</dbReference>
<keyword evidence="4 6" id="KW-0539">Nucleus</keyword>
<dbReference type="PANTHER" id="PTHR13220">
    <property type="entry name" value="TIMELESS INTERACTING-RELATED"/>
    <property type="match status" value="1"/>
</dbReference>
<dbReference type="GO" id="GO:0003677">
    <property type="term" value="F:DNA binding"/>
    <property type="evidence" value="ECO:0007669"/>
    <property type="project" value="TreeGrafter"/>
</dbReference>
<evidence type="ECO:0000313" key="10">
    <source>
        <dbReference type="Proteomes" id="UP001153712"/>
    </source>
</evidence>
<keyword evidence="5 6" id="KW-0131">Cell cycle</keyword>
<keyword evidence="10" id="KW-1185">Reference proteome</keyword>
<organism evidence="9 10">
    <name type="scientific">Phyllotreta striolata</name>
    <name type="common">Striped flea beetle</name>
    <name type="synonym">Crioceris striolata</name>
    <dbReference type="NCBI Taxonomy" id="444603"/>
    <lineage>
        <taxon>Eukaryota</taxon>
        <taxon>Metazoa</taxon>
        <taxon>Ecdysozoa</taxon>
        <taxon>Arthropoda</taxon>
        <taxon>Hexapoda</taxon>
        <taxon>Insecta</taxon>
        <taxon>Pterygota</taxon>
        <taxon>Neoptera</taxon>
        <taxon>Endopterygota</taxon>
        <taxon>Coleoptera</taxon>
        <taxon>Polyphaga</taxon>
        <taxon>Cucujiformia</taxon>
        <taxon>Chrysomeloidea</taxon>
        <taxon>Chrysomelidae</taxon>
        <taxon>Galerucinae</taxon>
        <taxon>Alticini</taxon>
        <taxon>Phyllotreta</taxon>
    </lineage>
</organism>
<evidence type="ECO:0000256" key="1">
    <source>
        <dbReference type="ARBA" id="ARBA00004123"/>
    </source>
</evidence>
<dbReference type="GO" id="GO:0000076">
    <property type="term" value="P:DNA replication checkpoint signaling"/>
    <property type="evidence" value="ECO:0007669"/>
    <property type="project" value="UniProtKB-UniRule"/>
</dbReference>
<dbReference type="AlphaFoldDB" id="A0A9N9XQJ3"/>
<sequence length="350" mass="39571">MLSDNESVNSSHDGDIPSEEEETQNDAPLENEAPEGEAQEAPDDDKSKKVVKPKRILKYPRPKFDEHTLKTPKGLQAIKGHFQDFEPKGKGYEDKDLNAIIKRYEYWCHRLYPKFTFDDTIERLEVLGNRKATTTYLTRIRMGLESSVEEEKALLSDDEALNSESLDDQFDKVASDKDDPQLTEEQLRIIEESRKRALELRKAKMSKVNDSVVSEILNETGTDENEEMDLDNMLKMVNDDSNGNSEEVIANARLSQTNSVTAGTNEGHLNENSDITHKKPVLFDDDSNSSDALIIDTTRVSNDSFRNLNTEDTSDSNSPEKFNENAESDEEIVSAKGKRKRAVIESDSDD</sequence>
<evidence type="ECO:0000313" key="9">
    <source>
        <dbReference type="EMBL" id="CAG9863533.1"/>
    </source>
</evidence>
<dbReference type="InterPro" id="IPR040038">
    <property type="entry name" value="TIPIN/Csm3/Swi3"/>
</dbReference>
<evidence type="ECO:0000256" key="2">
    <source>
        <dbReference type="ARBA" id="ARBA00006075"/>
    </source>
</evidence>